<accession>A0ABW6WHC2</accession>
<dbReference type="Pfam" id="PF04480">
    <property type="entry name" value="DUF559"/>
    <property type="match status" value="1"/>
</dbReference>
<dbReference type="InterPro" id="IPR007569">
    <property type="entry name" value="DUF559"/>
</dbReference>
<dbReference type="Proteomes" id="UP001602245">
    <property type="component" value="Unassembled WGS sequence"/>
</dbReference>
<protein>
    <submittedName>
        <fullName evidence="2">DUF559 domain-containing protein</fullName>
    </submittedName>
</protein>
<reference evidence="2 3" key="1">
    <citation type="submission" date="2024-10" db="EMBL/GenBank/DDBJ databases">
        <title>The Natural Products Discovery Center: Release of the First 8490 Sequenced Strains for Exploring Actinobacteria Biosynthetic Diversity.</title>
        <authorList>
            <person name="Kalkreuter E."/>
            <person name="Kautsar S.A."/>
            <person name="Yang D."/>
            <person name="Bader C.D."/>
            <person name="Teijaro C.N."/>
            <person name="Fluegel L."/>
            <person name="Davis C.M."/>
            <person name="Simpson J.R."/>
            <person name="Lauterbach L."/>
            <person name="Steele A.D."/>
            <person name="Gui C."/>
            <person name="Meng S."/>
            <person name="Li G."/>
            <person name="Viehrig K."/>
            <person name="Ye F."/>
            <person name="Su P."/>
            <person name="Kiefer A.F."/>
            <person name="Nichols A."/>
            <person name="Cepeda A.J."/>
            <person name="Yan W."/>
            <person name="Fan B."/>
            <person name="Jiang Y."/>
            <person name="Adhikari A."/>
            <person name="Zheng C.-J."/>
            <person name="Schuster L."/>
            <person name="Cowan T.M."/>
            <person name="Smanski M.J."/>
            <person name="Chevrette M.G."/>
            <person name="De Carvalho L.P.S."/>
            <person name="Shen B."/>
        </authorList>
    </citation>
    <scope>NUCLEOTIDE SEQUENCE [LARGE SCALE GENOMIC DNA]</scope>
    <source>
        <strain evidence="2 3">NPDC000087</strain>
    </source>
</reference>
<keyword evidence="3" id="KW-1185">Reference proteome</keyword>
<dbReference type="RefSeq" id="WP_051115325.1">
    <property type="nucleotide sequence ID" value="NZ_JBIAZU010000004.1"/>
</dbReference>
<name>A0ABW6WHC2_9ACTN</name>
<evidence type="ECO:0000259" key="1">
    <source>
        <dbReference type="Pfam" id="PF04480"/>
    </source>
</evidence>
<organism evidence="2 3">
    <name type="scientific">Paractinoplanes globisporus</name>
    <dbReference type="NCBI Taxonomy" id="113565"/>
    <lineage>
        <taxon>Bacteria</taxon>
        <taxon>Bacillati</taxon>
        <taxon>Actinomycetota</taxon>
        <taxon>Actinomycetes</taxon>
        <taxon>Micromonosporales</taxon>
        <taxon>Micromonosporaceae</taxon>
        <taxon>Paractinoplanes</taxon>
    </lineage>
</organism>
<dbReference type="EMBL" id="JBIAZU010000004">
    <property type="protein sequence ID" value="MFF5292428.1"/>
    <property type="molecule type" value="Genomic_DNA"/>
</dbReference>
<evidence type="ECO:0000313" key="3">
    <source>
        <dbReference type="Proteomes" id="UP001602245"/>
    </source>
</evidence>
<comment type="caution">
    <text evidence="2">The sequence shown here is derived from an EMBL/GenBank/DDBJ whole genome shotgun (WGS) entry which is preliminary data.</text>
</comment>
<feature type="domain" description="DUF559" evidence="1">
    <location>
        <begin position="244"/>
        <end position="308"/>
    </location>
</feature>
<sequence length="323" mass="35589">MQSPPRPAAAQFAQLIANQKGVLTTGQAMRFLAPGVIRGHLVRRRWRRLCWGVLLAENGRLARDQQLWAAVLAAGEEARLAGRAAAIEGGVQGLRHGTIDVLVPIGRGRSGRLPGFPPDMPAVRIHRTSILPKSHQQAGRPPRTTVARAVIDAAGWAESDNEARDLITRCCRQNRASVAELRDVLGLFPTVRRRRLIVTTIADVEGGAAALSEIDFVRLCRRYRLPAPDLQRRRLDESGRNRYVDAEWSAFRVIVEADGGYHMDVQRWAADTLRRNQIRIAGDRILRFPAWVVREDPATVAQEIHAALTAGGLPAPSKPVKAA</sequence>
<evidence type="ECO:0000313" key="2">
    <source>
        <dbReference type="EMBL" id="MFF5292428.1"/>
    </source>
</evidence>
<gene>
    <name evidence="2" type="ORF">ACFY35_23550</name>
</gene>
<proteinExistence type="predicted"/>